<gene>
    <name evidence="1" type="ORF">HannXRQ_Chr02g0039541</name>
</gene>
<dbReference type="AlphaFoldDB" id="A0A251VF99"/>
<evidence type="ECO:0000313" key="1">
    <source>
        <dbReference type="EMBL" id="OTG33883.1"/>
    </source>
</evidence>
<keyword evidence="2" id="KW-1185">Reference proteome</keyword>
<sequence length="102" mass="12108">MVPDLKHPISRSEPPFEETLKVPTAANIRSSLLCTRSTILLMFLCDYYFALHMFDTFKNSRWEPQIGDCGDLRWWFLTSTMTMEDTGCKSTTSFLDEWKRWW</sequence>
<dbReference type="EMBL" id="CM007891">
    <property type="protein sequence ID" value="OTG33883.1"/>
    <property type="molecule type" value="Genomic_DNA"/>
</dbReference>
<name>A0A251VF99_HELAN</name>
<dbReference type="Proteomes" id="UP000215914">
    <property type="component" value="Chromosome 2"/>
</dbReference>
<proteinExistence type="predicted"/>
<reference evidence="2" key="1">
    <citation type="journal article" date="2017" name="Nature">
        <title>The sunflower genome provides insights into oil metabolism, flowering and Asterid evolution.</title>
        <authorList>
            <person name="Badouin H."/>
            <person name="Gouzy J."/>
            <person name="Grassa C.J."/>
            <person name="Murat F."/>
            <person name="Staton S.E."/>
            <person name="Cottret L."/>
            <person name="Lelandais-Briere C."/>
            <person name="Owens G.L."/>
            <person name="Carrere S."/>
            <person name="Mayjonade B."/>
            <person name="Legrand L."/>
            <person name="Gill N."/>
            <person name="Kane N.C."/>
            <person name="Bowers J.E."/>
            <person name="Hubner S."/>
            <person name="Bellec A."/>
            <person name="Berard A."/>
            <person name="Berges H."/>
            <person name="Blanchet N."/>
            <person name="Boniface M.C."/>
            <person name="Brunel D."/>
            <person name="Catrice O."/>
            <person name="Chaidir N."/>
            <person name="Claudel C."/>
            <person name="Donnadieu C."/>
            <person name="Faraut T."/>
            <person name="Fievet G."/>
            <person name="Helmstetter N."/>
            <person name="King M."/>
            <person name="Knapp S.J."/>
            <person name="Lai Z."/>
            <person name="Le Paslier M.C."/>
            <person name="Lippi Y."/>
            <person name="Lorenzon L."/>
            <person name="Mandel J.R."/>
            <person name="Marage G."/>
            <person name="Marchand G."/>
            <person name="Marquand E."/>
            <person name="Bret-Mestries E."/>
            <person name="Morien E."/>
            <person name="Nambeesan S."/>
            <person name="Nguyen T."/>
            <person name="Pegot-Espagnet P."/>
            <person name="Pouilly N."/>
            <person name="Raftis F."/>
            <person name="Sallet E."/>
            <person name="Schiex T."/>
            <person name="Thomas J."/>
            <person name="Vandecasteele C."/>
            <person name="Vares D."/>
            <person name="Vear F."/>
            <person name="Vautrin S."/>
            <person name="Crespi M."/>
            <person name="Mangin B."/>
            <person name="Burke J.M."/>
            <person name="Salse J."/>
            <person name="Munos S."/>
            <person name="Vincourt P."/>
            <person name="Rieseberg L.H."/>
            <person name="Langlade N.B."/>
        </authorList>
    </citation>
    <scope>NUCLEOTIDE SEQUENCE [LARGE SCALE GENOMIC DNA]</scope>
    <source>
        <strain evidence="2">cv. SF193</strain>
    </source>
</reference>
<organism evidence="1 2">
    <name type="scientific">Helianthus annuus</name>
    <name type="common">Common sunflower</name>
    <dbReference type="NCBI Taxonomy" id="4232"/>
    <lineage>
        <taxon>Eukaryota</taxon>
        <taxon>Viridiplantae</taxon>
        <taxon>Streptophyta</taxon>
        <taxon>Embryophyta</taxon>
        <taxon>Tracheophyta</taxon>
        <taxon>Spermatophyta</taxon>
        <taxon>Magnoliopsida</taxon>
        <taxon>eudicotyledons</taxon>
        <taxon>Gunneridae</taxon>
        <taxon>Pentapetalae</taxon>
        <taxon>asterids</taxon>
        <taxon>campanulids</taxon>
        <taxon>Asterales</taxon>
        <taxon>Asteraceae</taxon>
        <taxon>Asteroideae</taxon>
        <taxon>Heliantheae alliance</taxon>
        <taxon>Heliantheae</taxon>
        <taxon>Helianthus</taxon>
    </lineage>
</organism>
<protein>
    <submittedName>
        <fullName evidence="1">Uncharacterized protein</fullName>
    </submittedName>
</protein>
<dbReference type="InParanoid" id="A0A251VF99"/>
<accession>A0A251VF99</accession>
<evidence type="ECO:0000313" key="2">
    <source>
        <dbReference type="Proteomes" id="UP000215914"/>
    </source>
</evidence>